<dbReference type="InterPro" id="IPR016461">
    <property type="entry name" value="COMT-like"/>
</dbReference>
<dbReference type="InterPro" id="IPR012967">
    <property type="entry name" value="COMT_dimerisation"/>
</dbReference>
<dbReference type="SUPFAM" id="SSF46785">
    <property type="entry name" value="Winged helix' DNA-binding domain"/>
    <property type="match status" value="1"/>
</dbReference>
<organism evidence="6 7">
    <name type="scientific">Phialemonium thermophilum</name>
    <dbReference type="NCBI Taxonomy" id="223376"/>
    <lineage>
        <taxon>Eukaryota</taxon>
        <taxon>Fungi</taxon>
        <taxon>Dikarya</taxon>
        <taxon>Ascomycota</taxon>
        <taxon>Pezizomycotina</taxon>
        <taxon>Sordariomycetes</taxon>
        <taxon>Sordariomycetidae</taxon>
        <taxon>Cephalothecales</taxon>
        <taxon>Cephalothecaceae</taxon>
        <taxon>Phialemonium</taxon>
    </lineage>
</organism>
<evidence type="ECO:0008006" key="8">
    <source>
        <dbReference type="Google" id="ProtNLM"/>
    </source>
</evidence>
<feature type="domain" description="O-methyltransferase dimerisation" evidence="5">
    <location>
        <begin position="55"/>
        <end position="118"/>
    </location>
</feature>
<name>A0ABR3WVP2_9PEZI</name>
<dbReference type="InterPro" id="IPR001077">
    <property type="entry name" value="COMT_C"/>
</dbReference>
<dbReference type="SUPFAM" id="SSF53335">
    <property type="entry name" value="S-adenosyl-L-methionine-dependent methyltransferases"/>
    <property type="match status" value="1"/>
</dbReference>
<dbReference type="Proteomes" id="UP001586593">
    <property type="component" value="Unassembled WGS sequence"/>
</dbReference>
<evidence type="ECO:0000259" key="4">
    <source>
        <dbReference type="Pfam" id="PF00891"/>
    </source>
</evidence>
<accession>A0ABR3WVP2</accession>
<dbReference type="Gene3D" id="1.10.10.10">
    <property type="entry name" value="Winged helix-like DNA-binding domain superfamily/Winged helix DNA-binding domain"/>
    <property type="match status" value="1"/>
</dbReference>
<keyword evidence="2" id="KW-0808">Transferase</keyword>
<evidence type="ECO:0000256" key="2">
    <source>
        <dbReference type="ARBA" id="ARBA00022679"/>
    </source>
</evidence>
<dbReference type="InterPro" id="IPR036390">
    <property type="entry name" value="WH_DNA-bd_sf"/>
</dbReference>
<comment type="caution">
    <text evidence="6">The sequence shown here is derived from an EMBL/GenBank/DDBJ whole genome shotgun (WGS) entry which is preliminary data.</text>
</comment>
<dbReference type="InterPro" id="IPR029063">
    <property type="entry name" value="SAM-dependent_MTases_sf"/>
</dbReference>
<dbReference type="Gene3D" id="3.40.50.150">
    <property type="entry name" value="Vaccinia Virus protein VP39"/>
    <property type="match status" value="1"/>
</dbReference>
<feature type="domain" description="O-methyltransferase C-terminal" evidence="4">
    <location>
        <begin position="221"/>
        <end position="377"/>
    </location>
</feature>
<evidence type="ECO:0000256" key="1">
    <source>
        <dbReference type="ARBA" id="ARBA00022603"/>
    </source>
</evidence>
<sequence length="403" mass="44543">MEDLMQTVRDRVQSGGEKTRKDILVQLRDLSLSIESEDDTAQRLNYSYIQLVIVRIGVDLGLFALFSTEGGPSRTVDEVAQKTGADPILVGRLLRYLASFGYVKETGKHTFCGSRTSRALCSRGCHLGVLHHFDTVCPAVQALPPFLQETSYADPTDAGHTALQKAWKTDLTFFPWLKTRPAQFAAFNEYTVQNRQGMPTFLDVYPVRQRAAAGLDANRALFVDVGGGRGRQAIAFRERYPDLPGVVVVQDLPATADQAATTALQNRMRHGPSASANSAPAVQVVAHDFFEPQPVRGAKFYYLRNVLHDFADNACRAVLRQLRDAMAEDSILLLDDMVLPDQGVHWQAAQLDVIMMALLAGRERTLEQWQALLEGTGLEVREVHTYTDSLHDSVVEAVLSSGV</sequence>
<keyword evidence="3" id="KW-0949">S-adenosyl-L-methionine</keyword>
<reference evidence="6 7" key="1">
    <citation type="journal article" date="2024" name="Commun. Biol.">
        <title>Comparative genomic analysis of thermophilic fungi reveals convergent evolutionary adaptations and gene losses.</title>
        <authorList>
            <person name="Steindorff A.S."/>
            <person name="Aguilar-Pontes M.V."/>
            <person name="Robinson A.J."/>
            <person name="Andreopoulos B."/>
            <person name="LaButti K."/>
            <person name="Kuo A."/>
            <person name="Mondo S."/>
            <person name="Riley R."/>
            <person name="Otillar R."/>
            <person name="Haridas S."/>
            <person name="Lipzen A."/>
            <person name="Grimwood J."/>
            <person name="Schmutz J."/>
            <person name="Clum A."/>
            <person name="Reid I.D."/>
            <person name="Moisan M.C."/>
            <person name="Butler G."/>
            <person name="Nguyen T.T.M."/>
            <person name="Dewar K."/>
            <person name="Conant G."/>
            <person name="Drula E."/>
            <person name="Henrissat B."/>
            <person name="Hansel C."/>
            <person name="Singer S."/>
            <person name="Hutchinson M.I."/>
            <person name="de Vries R.P."/>
            <person name="Natvig D.O."/>
            <person name="Powell A.J."/>
            <person name="Tsang A."/>
            <person name="Grigoriev I.V."/>
        </authorList>
    </citation>
    <scope>NUCLEOTIDE SEQUENCE [LARGE SCALE GENOMIC DNA]</scope>
    <source>
        <strain evidence="6 7">ATCC 24622</strain>
    </source>
</reference>
<dbReference type="PIRSF" id="PIRSF005739">
    <property type="entry name" value="O-mtase"/>
    <property type="match status" value="1"/>
</dbReference>
<evidence type="ECO:0000313" key="7">
    <source>
        <dbReference type="Proteomes" id="UP001586593"/>
    </source>
</evidence>
<dbReference type="PANTHER" id="PTHR43712:SF1">
    <property type="entry name" value="HYPOTHETICAL O-METHYLTRANSFERASE (EUROFUNG)-RELATED"/>
    <property type="match status" value="1"/>
</dbReference>
<evidence type="ECO:0000259" key="5">
    <source>
        <dbReference type="Pfam" id="PF08100"/>
    </source>
</evidence>
<protein>
    <recommendedName>
        <fullName evidence="8">O-methyltransferase domain-containing protein</fullName>
    </recommendedName>
</protein>
<dbReference type="Pfam" id="PF08100">
    <property type="entry name" value="Dimerisation"/>
    <property type="match status" value="1"/>
</dbReference>
<dbReference type="InterPro" id="IPR036388">
    <property type="entry name" value="WH-like_DNA-bd_sf"/>
</dbReference>
<gene>
    <name evidence="6" type="ORF">VTK73DRAFT_4026</name>
</gene>
<dbReference type="PANTHER" id="PTHR43712">
    <property type="entry name" value="PUTATIVE (AFU_ORTHOLOGUE AFUA_4G14580)-RELATED"/>
    <property type="match status" value="1"/>
</dbReference>
<dbReference type="EMBL" id="JAZHXJ010000233">
    <property type="protein sequence ID" value="KAL1867741.1"/>
    <property type="molecule type" value="Genomic_DNA"/>
</dbReference>
<evidence type="ECO:0000256" key="3">
    <source>
        <dbReference type="ARBA" id="ARBA00022691"/>
    </source>
</evidence>
<dbReference type="Pfam" id="PF00891">
    <property type="entry name" value="Methyltransf_2"/>
    <property type="match status" value="1"/>
</dbReference>
<proteinExistence type="predicted"/>
<keyword evidence="1" id="KW-0489">Methyltransferase</keyword>
<keyword evidence="7" id="KW-1185">Reference proteome</keyword>
<evidence type="ECO:0000313" key="6">
    <source>
        <dbReference type="EMBL" id="KAL1867741.1"/>
    </source>
</evidence>
<dbReference type="PROSITE" id="PS51683">
    <property type="entry name" value="SAM_OMT_II"/>
    <property type="match status" value="1"/>
</dbReference>